<proteinExistence type="predicted"/>
<dbReference type="Gene3D" id="3.20.20.140">
    <property type="entry name" value="Metal-dependent hydrolases"/>
    <property type="match status" value="1"/>
</dbReference>
<name>X1DDW2_9ZZZZ</name>
<protein>
    <submittedName>
        <fullName evidence="1">Uncharacterized protein</fullName>
    </submittedName>
</protein>
<dbReference type="EMBL" id="BART01026247">
    <property type="protein sequence ID" value="GAG94611.1"/>
    <property type="molecule type" value="Genomic_DNA"/>
</dbReference>
<sequence>QSVCFPFQDVFRDKHPEALYRASNINVSRFTTRFPFSMKLIGYARCDPMEGEKAVNEVKYAREVLGLRGLKLHPRSEGWIDNITTEKAINVLVEAVKHSMPVIFDTRGKGSILAIGELIKSTRNFIQRKYPDLLPHFKVIIAHFAQGNIGDLDVYNTIVQPNTYGDLSMLHGEGAGNFFKSFREWFISSRKEAVDGRKWSEYLLYGSDYPYFGDVHAEKLIIYVINKLFFDTGGNLEDARNILGLNQLRILPEYNLPQIKKDAKPLPSTMVSNPNMQEG</sequence>
<organism evidence="1">
    <name type="scientific">marine sediment metagenome</name>
    <dbReference type="NCBI Taxonomy" id="412755"/>
    <lineage>
        <taxon>unclassified sequences</taxon>
        <taxon>metagenomes</taxon>
        <taxon>ecological metagenomes</taxon>
    </lineage>
</organism>
<reference evidence="1" key="1">
    <citation type="journal article" date="2014" name="Front. Microbiol.">
        <title>High frequency of phylogenetically diverse reductive dehalogenase-homologous genes in deep subseafloor sedimentary metagenomes.</title>
        <authorList>
            <person name="Kawai M."/>
            <person name="Futagami T."/>
            <person name="Toyoda A."/>
            <person name="Takaki Y."/>
            <person name="Nishi S."/>
            <person name="Hori S."/>
            <person name="Arai W."/>
            <person name="Tsubouchi T."/>
            <person name="Morono Y."/>
            <person name="Uchiyama I."/>
            <person name="Ito T."/>
            <person name="Fujiyama A."/>
            <person name="Inagaki F."/>
            <person name="Takami H."/>
        </authorList>
    </citation>
    <scope>NUCLEOTIDE SEQUENCE</scope>
    <source>
        <strain evidence="1">Expedition CK06-06</strain>
    </source>
</reference>
<gene>
    <name evidence="1" type="ORF">S01H4_46883</name>
</gene>
<evidence type="ECO:0000313" key="1">
    <source>
        <dbReference type="EMBL" id="GAG94611.1"/>
    </source>
</evidence>
<dbReference type="AlphaFoldDB" id="X1DDW2"/>
<accession>X1DDW2</accession>
<feature type="non-terminal residue" evidence="1">
    <location>
        <position position="1"/>
    </location>
</feature>
<dbReference type="SUPFAM" id="SSF51556">
    <property type="entry name" value="Metallo-dependent hydrolases"/>
    <property type="match status" value="1"/>
</dbReference>
<feature type="non-terminal residue" evidence="1">
    <location>
        <position position="279"/>
    </location>
</feature>
<comment type="caution">
    <text evidence="1">The sequence shown here is derived from an EMBL/GenBank/DDBJ whole genome shotgun (WGS) entry which is preliminary data.</text>
</comment>
<dbReference type="InterPro" id="IPR032466">
    <property type="entry name" value="Metal_Hydrolase"/>
</dbReference>